<dbReference type="Gene3D" id="1.10.30.50">
    <property type="match status" value="1"/>
</dbReference>
<keyword evidence="3" id="KW-0540">Nuclease</keyword>
<protein>
    <submittedName>
        <fullName evidence="3">HNH endonuclease</fullName>
    </submittedName>
</protein>
<reference evidence="3 4" key="1">
    <citation type="submission" date="2021-09" db="EMBL/GenBank/DDBJ databases">
        <title>Whole genome sequence of Nocardioides sp. GBK3QG-3.</title>
        <authorList>
            <person name="Tuo L."/>
        </authorList>
    </citation>
    <scope>NUCLEOTIDE SEQUENCE [LARGE SCALE GENOMIC DNA]</scope>
    <source>
        <strain evidence="3 4">GBK3QG-3</strain>
    </source>
</reference>
<keyword evidence="4" id="KW-1185">Reference proteome</keyword>
<evidence type="ECO:0000313" key="4">
    <source>
        <dbReference type="Proteomes" id="UP000780875"/>
    </source>
</evidence>
<dbReference type="EMBL" id="JAIQZJ010000019">
    <property type="protein sequence ID" value="MBZ5740925.1"/>
    <property type="molecule type" value="Genomic_DNA"/>
</dbReference>
<dbReference type="Proteomes" id="UP000780875">
    <property type="component" value="Unassembled WGS sequence"/>
</dbReference>
<dbReference type="CDD" id="cd00085">
    <property type="entry name" value="HNHc"/>
    <property type="match status" value="1"/>
</dbReference>
<name>A0ABS7UJD2_9ACTN</name>
<feature type="domain" description="HNH nuclease" evidence="2">
    <location>
        <begin position="341"/>
        <end position="393"/>
    </location>
</feature>
<proteinExistence type="predicted"/>
<dbReference type="InterPro" id="IPR003615">
    <property type="entry name" value="HNH_nuc"/>
</dbReference>
<evidence type="ECO:0000256" key="1">
    <source>
        <dbReference type="SAM" id="Coils"/>
    </source>
</evidence>
<dbReference type="SMART" id="SM00507">
    <property type="entry name" value="HNHc"/>
    <property type="match status" value="1"/>
</dbReference>
<keyword evidence="3" id="KW-0255">Endonuclease</keyword>
<gene>
    <name evidence="3" type="ORF">K8U61_22350</name>
</gene>
<dbReference type="RefSeq" id="WP_224125225.1">
    <property type="nucleotide sequence ID" value="NZ_JAIQZJ010000019.1"/>
</dbReference>
<dbReference type="Pfam" id="PF02720">
    <property type="entry name" value="DUF222"/>
    <property type="match status" value="1"/>
</dbReference>
<accession>A0ABS7UJD2</accession>
<feature type="coiled-coil region" evidence="1">
    <location>
        <begin position="38"/>
        <end position="65"/>
    </location>
</feature>
<organism evidence="3 4">
    <name type="scientific">Nocardioides mangrovi</name>
    <dbReference type="NCBI Taxonomy" id="2874580"/>
    <lineage>
        <taxon>Bacteria</taxon>
        <taxon>Bacillati</taxon>
        <taxon>Actinomycetota</taxon>
        <taxon>Actinomycetes</taxon>
        <taxon>Propionibacteriales</taxon>
        <taxon>Nocardioidaceae</taxon>
        <taxon>Nocardioides</taxon>
    </lineage>
</organism>
<keyword evidence="1" id="KW-0175">Coiled coil</keyword>
<dbReference type="InterPro" id="IPR003870">
    <property type="entry name" value="DUF222"/>
</dbReference>
<keyword evidence="3" id="KW-0378">Hydrolase</keyword>
<evidence type="ECO:0000259" key="2">
    <source>
        <dbReference type="SMART" id="SM00507"/>
    </source>
</evidence>
<dbReference type="GO" id="GO:0004519">
    <property type="term" value="F:endonuclease activity"/>
    <property type="evidence" value="ECO:0007669"/>
    <property type="project" value="UniProtKB-KW"/>
</dbReference>
<comment type="caution">
    <text evidence="3">The sequence shown here is derived from an EMBL/GenBank/DDBJ whole genome shotgun (WGS) entry which is preliminary data.</text>
</comment>
<evidence type="ECO:0000313" key="3">
    <source>
        <dbReference type="EMBL" id="MBZ5740925.1"/>
    </source>
</evidence>
<sequence length="416" mass="45439">MATPTIPSHRVNAAVAQMRDTATSVADTPAWSMTDTEAADALVELTRLEAQVTELKGRVAAHADEQQVGQDRGASSTAAWLAHETKQTRPAMHRMVKLGQDLQRHPLTRSALASAVICPEQATVILRWVDTLPEEHQDTAERHLLDLAADHDAKALNRLGKRLWEVIDPDGADAREAEILERQEQAAARAMYLKVWDDGDGSTYGSFKMPHLGGAALRKILAAVMAAKHQNATKGAGTGHLAAVRTGPEAQGQAFYELLMRFPKNKLPKLGGLNATLLVTISEDALLGRLEQAGTILDTGDRISPALARQLACEARILPVVLGSESEVLDLGREQRLHSQAQRIAITLRQHGQCATEGCERTSGLHAHHIREWTKGGPTDLTNAIGLCHWHHMRAHDTTYDMTHHPNGSVSFHRRI</sequence>